<gene>
    <name evidence="2" type="ORF">JKILLFL_G9801</name>
</gene>
<feature type="compositionally biased region" description="Acidic residues" evidence="1">
    <location>
        <begin position="963"/>
        <end position="994"/>
    </location>
</feature>
<dbReference type="PANTHER" id="PTHR31912">
    <property type="entry name" value="IP13529P"/>
    <property type="match status" value="1"/>
</dbReference>
<organism evidence="2 3">
    <name type="scientific">Tilletia laevis</name>
    <dbReference type="NCBI Taxonomy" id="157183"/>
    <lineage>
        <taxon>Eukaryota</taxon>
        <taxon>Fungi</taxon>
        <taxon>Dikarya</taxon>
        <taxon>Basidiomycota</taxon>
        <taxon>Ustilaginomycotina</taxon>
        <taxon>Exobasidiomycetes</taxon>
        <taxon>Tilletiales</taxon>
        <taxon>Tilletiaceae</taxon>
        <taxon>Tilletia</taxon>
    </lineage>
</organism>
<dbReference type="Proteomes" id="UP000836404">
    <property type="component" value="Unassembled WGS sequence"/>
</dbReference>
<dbReference type="PANTHER" id="PTHR31912:SF34">
    <property type="entry name" value="NOTOCHORD-RELATED PROTEIN"/>
    <property type="match status" value="1"/>
</dbReference>
<keyword evidence="3" id="KW-1185">Reference proteome</keyword>
<comment type="caution">
    <text evidence="2">The sequence shown here is derived from an EMBL/GenBank/DDBJ whole genome shotgun (WGS) entry which is preliminary data.</text>
</comment>
<evidence type="ECO:0000256" key="1">
    <source>
        <dbReference type="SAM" id="MobiDB-lite"/>
    </source>
</evidence>
<dbReference type="EMBL" id="CAJHJF010000644">
    <property type="protein sequence ID" value="CAD6904676.1"/>
    <property type="molecule type" value="Genomic_DNA"/>
</dbReference>
<name>A0A9N8LAX4_9BASI</name>
<dbReference type="AlphaFoldDB" id="A0A9N8LAX4"/>
<evidence type="ECO:0000313" key="3">
    <source>
        <dbReference type="Proteomes" id="UP000836404"/>
    </source>
</evidence>
<reference evidence="2 3" key="1">
    <citation type="submission" date="2020-10" db="EMBL/GenBank/DDBJ databases">
        <authorList>
            <person name="Sedaghatjoo S."/>
        </authorList>
    </citation>
    <scope>NUCLEOTIDE SEQUENCE [LARGE SCALE GENOMIC DNA]</scope>
    <source>
        <strain evidence="2 3">LLFL</strain>
    </source>
</reference>
<sequence>MWTAHDALSDEEGSQDGDDRLILQLMSELTVDNLASKAHEDWYPFQNRAEMFSLLICQNPRHLLSVPVQQMLLSFARSSGGHDIPSQKGLDRCRHGIRSTLGAPPLKEVEKGSGNVFYSSSLAAAIARDFANPALRESMQLIPRRTSTIASIQDAHFFHELPVDLAGPCLPGPNGSVLFTDETYELQDGSRVRVKCWVEKEDGIAYEEGFAVDREGHVDERKLISFKASSVHRHAPGNFSMHPLRDNEVLLFLVPIIMQCDDLSGARSKKWNLHYQLTFQNGALSPSVLAEEGNLHLFAVTTTASPLDLVCEFVRQLRSTFLQPIKVWDVLHKTEVRVRPFLYLVLADNVMASVLCSHIGTGNNTLPCRICLYGGTKKERRETRGLAALVKAGQPRTSAQTINSLSTQRAIAIQGKATSYFEEQRTSGAKDEIVEEITDILFELRKVLQRKVPAHPRTPSQKMNKALIDHTVNEESESLCADVWFNPLLSLGDLYVFDVHKQSPVEILHTLWLGPVKYLACATAILIDKDILRTYLEALDTDGLDCGAIVSAKYLLDHTQVNGKEYKLLAQLMLSALGPLVHQKEATPALQQAWVAVGRFAKAVTPPTFSRASFEAQMIQPLSLTARPKFHILVHAVESIKSFGPAHLFNTERFEAFNTPIRNASVNSNRQSPSKDILTRLLDQELVRYILNGGYWIVDGRMRQASDRVLYFVKDKKNMMVMQKWSLQQVKQTFKAGQVSLKRNTPSQRIFADVEMQEQASILADDLIAAELHQCKDVGTLALDRCAVASFVLIDNADDERNVSVARIRAIWRGTDRAFVQVDIMEDIGWSKAWTMRRLVWKGKKSVIDASQLIVQVSVQHDCIEHKCTIDSQGRILVQERQETNITTPAVLHKTKRNGREHYVINHFLLRHTPPAFAASFPGHEHRSYSIGEVVNGMEKEMRRATQAHAAKKKKQKRGEVSEQSEDESGDSHEDDEDEGDEDEGDPMDLDNES</sequence>
<protein>
    <submittedName>
        <fullName evidence="2">Uncharacterized protein</fullName>
    </submittedName>
</protein>
<evidence type="ECO:0000313" key="2">
    <source>
        <dbReference type="EMBL" id="CAD6904676.1"/>
    </source>
</evidence>
<feature type="region of interest" description="Disordered" evidence="1">
    <location>
        <begin position="942"/>
        <end position="994"/>
    </location>
</feature>
<proteinExistence type="predicted"/>
<dbReference type="OrthoDB" id="2246127at2759"/>
<accession>A0A9N8LAX4</accession>